<gene>
    <name evidence="3" type="ordered locus">Dfer_2023</name>
</gene>
<dbReference type="Gene3D" id="2.60.40.4070">
    <property type="match status" value="1"/>
</dbReference>
<dbReference type="SUPFAM" id="SSF50969">
    <property type="entry name" value="YVTN repeat-like/Quinoprotein amine dehydrogenase"/>
    <property type="match status" value="1"/>
</dbReference>
<dbReference type="GO" id="GO:0004222">
    <property type="term" value="F:metalloendopeptidase activity"/>
    <property type="evidence" value="ECO:0007669"/>
    <property type="project" value="InterPro"/>
</dbReference>
<dbReference type="Gene3D" id="3.40.390.10">
    <property type="entry name" value="Collagenase (Catalytic Domain)"/>
    <property type="match status" value="1"/>
</dbReference>
<dbReference type="EMBL" id="CP001619">
    <property type="protein sequence ID" value="ACT93246.1"/>
    <property type="molecule type" value="Genomic_DNA"/>
</dbReference>
<dbReference type="RefSeq" id="WP_015811498.1">
    <property type="nucleotide sequence ID" value="NC_013037.1"/>
</dbReference>
<evidence type="ECO:0000313" key="3">
    <source>
        <dbReference type="EMBL" id="ACT93246.1"/>
    </source>
</evidence>
<sequence length="1061" mass="119914">MPAHLPFKYLTIILLLLTVGIARAQQAAPSCGTNDSLMIAYLEKISKRTDLTQARMHAGEMLEYRIAVDVEYKTAAQYNHDQEKIKEAVYKMFREASAIFEREMNIKLTVSFIHIWQEPEPYTLEFDYDYFTKVQNYWLEHRKEERDAVVGMSIRSGWFYGGYRMATSNLPSPNTTLLPDLLAHELGHTLGSPHTHSCSWPGGAIDHCEELEGANEACPSGSREVVNGTIMSYCRSKLTFHPFCRNLIREYAEGKVNPSFSLKPFTEKPAAPGPLTVLTKPGTANDFAPYFEWFASERAAQFRFQIATDEAFTQIVEDTVVNQAFHRSPGQSDGNYFARFRAENSHGTTEWSAPAAFSISGWKSASLPPQFISLSRTSAGTISGSFRNLEGISSYQLEVQLPFSSEVYEITRQPDNQNIQHFSIQLPLKKDQYYALKFRVNRFGSWTEWSNWKELYATDFTTNILPDSTQPLSTRPLLALRQWVPDRGPEAYTGVFQVATDASFENIVFEQSFSNNEANHSLSDKSVFVPSLEENTTYYVRSRMQLANLAPSGWEVSRMNTGSHDNRFAFLGTPAEVVQSTGYATADVLFNRFMKAGEHLYVFNFQGGYHRTSDLQTWKTYLPSTTKGQSPMYVGAFGAAPDGQTLTIDFMKNIAVQMTDDQYEKSFSATPLYMGYLQPMVYTKNEGYFFKSYEEGVIQVQNGVWTKHQNQPHVFRPVTLASDNRDRVWSMGDGGYMAYYENGQWTSQPQFPFWDGVSGMVFDEKDNCYVYGSFGVSVLNTATGSWDAIEALRPFPIRKIVFDGSGNMWLASYRRTRWDAQKMDNFALVKYADGKASAYSDGLNLLHEPFDIEYYKDKLLIMTTGGEIQSFDDRQILSFNPKRTYCPGEPLDLKLATNSTFAADNKTSVELQQVTTGKTVAWEITSNASQKLVAMLPDTLTEGRYSLAIRTTAPEITTYRSDEFEVLPANTCGEAKGVVLLQNRPNPFGASGTISFYLPQSEEVRLELFNLMGQRMEELKNGVLPQGWHTVDVNGTSLAAGLYVYRLKAGKITRSLKMIRK</sequence>
<dbReference type="PROSITE" id="PS50215">
    <property type="entry name" value="ADAM_MEPRO"/>
    <property type="match status" value="1"/>
</dbReference>
<evidence type="ECO:0000259" key="2">
    <source>
        <dbReference type="PROSITE" id="PS50215"/>
    </source>
</evidence>
<name>C6VXA3_DYAFD</name>
<dbReference type="STRING" id="471854.Dfer_2023"/>
<keyword evidence="1" id="KW-0732">Signal</keyword>
<evidence type="ECO:0000256" key="1">
    <source>
        <dbReference type="SAM" id="SignalP"/>
    </source>
</evidence>
<proteinExistence type="predicted"/>
<dbReference type="InterPro" id="IPR011044">
    <property type="entry name" value="Quino_amine_DH_bsu"/>
</dbReference>
<organism evidence="3 4">
    <name type="scientific">Dyadobacter fermentans (strain ATCC 700827 / DSM 18053 / CIP 107007 / KCTC 52180 / NS114)</name>
    <dbReference type="NCBI Taxonomy" id="471854"/>
    <lineage>
        <taxon>Bacteria</taxon>
        <taxon>Pseudomonadati</taxon>
        <taxon>Bacteroidota</taxon>
        <taxon>Cytophagia</taxon>
        <taxon>Cytophagales</taxon>
        <taxon>Spirosomataceae</taxon>
        <taxon>Dyadobacter</taxon>
    </lineage>
</organism>
<dbReference type="InterPro" id="IPR001590">
    <property type="entry name" value="Peptidase_M12B"/>
</dbReference>
<accession>C6VXA3</accession>
<feature type="chain" id="PRO_5002972057" evidence="1">
    <location>
        <begin position="25"/>
        <end position="1061"/>
    </location>
</feature>
<dbReference type="eggNOG" id="COG3292">
    <property type="taxonomic scope" value="Bacteria"/>
</dbReference>
<feature type="signal peptide" evidence="1">
    <location>
        <begin position="1"/>
        <end position="24"/>
    </location>
</feature>
<dbReference type="Proteomes" id="UP000002011">
    <property type="component" value="Chromosome"/>
</dbReference>
<evidence type="ECO:0000313" key="4">
    <source>
        <dbReference type="Proteomes" id="UP000002011"/>
    </source>
</evidence>
<dbReference type="AlphaFoldDB" id="C6VXA3"/>
<reference evidence="3 4" key="1">
    <citation type="journal article" date="2009" name="Stand. Genomic Sci.">
        <title>Complete genome sequence of Dyadobacter fermentans type strain (NS114).</title>
        <authorList>
            <person name="Lang E."/>
            <person name="Lapidus A."/>
            <person name="Chertkov O."/>
            <person name="Brettin T."/>
            <person name="Detter J.C."/>
            <person name="Han C."/>
            <person name="Copeland A."/>
            <person name="Glavina Del Rio T."/>
            <person name="Nolan M."/>
            <person name="Chen F."/>
            <person name="Lucas S."/>
            <person name="Tice H."/>
            <person name="Cheng J.F."/>
            <person name="Land M."/>
            <person name="Hauser L."/>
            <person name="Chang Y.J."/>
            <person name="Jeffries C.D."/>
            <person name="Kopitz M."/>
            <person name="Bruce D."/>
            <person name="Goodwin L."/>
            <person name="Pitluck S."/>
            <person name="Ovchinnikova G."/>
            <person name="Pati A."/>
            <person name="Ivanova N."/>
            <person name="Mavrommatis K."/>
            <person name="Chen A."/>
            <person name="Palaniappan K."/>
            <person name="Chain P."/>
            <person name="Bristow J."/>
            <person name="Eisen J.A."/>
            <person name="Markowitz V."/>
            <person name="Hugenholtz P."/>
            <person name="Goker M."/>
            <person name="Rohde M."/>
            <person name="Kyrpides N.C."/>
            <person name="Klenk H.P."/>
        </authorList>
    </citation>
    <scope>NUCLEOTIDE SEQUENCE [LARGE SCALE GENOMIC DNA]</scope>
    <source>
        <strain evidence="4">ATCC 700827 / DSM 18053 / CIP 107007 / KCTC 52180 / NS114</strain>
    </source>
</reference>
<dbReference type="InterPro" id="IPR026444">
    <property type="entry name" value="Secre_tail"/>
</dbReference>
<feature type="domain" description="Peptidase M12B" evidence="2">
    <location>
        <begin position="62"/>
        <end position="218"/>
    </location>
</feature>
<dbReference type="InterPro" id="IPR024079">
    <property type="entry name" value="MetalloPept_cat_dom_sf"/>
</dbReference>
<dbReference type="OrthoDB" id="1522095at2"/>
<dbReference type="Pfam" id="PF13688">
    <property type="entry name" value="Reprolysin_5"/>
    <property type="match status" value="1"/>
</dbReference>
<protein>
    <submittedName>
        <fullName evidence="3">Peptidase M12B ADAM/reprolysin</fullName>
    </submittedName>
</protein>
<dbReference type="HOGENOM" id="CLU_289155_0_0_10"/>
<keyword evidence="4" id="KW-1185">Reference proteome</keyword>
<dbReference type="Gene3D" id="2.60.40.10">
    <property type="entry name" value="Immunoglobulins"/>
    <property type="match status" value="1"/>
</dbReference>
<dbReference type="KEGG" id="dfe:Dfer_2023"/>
<dbReference type="NCBIfam" id="TIGR04183">
    <property type="entry name" value="Por_Secre_tail"/>
    <property type="match status" value="1"/>
</dbReference>
<dbReference type="InterPro" id="IPR013783">
    <property type="entry name" value="Ig-like_fold"/>
</dbReference>
<dbReference type="SUPFAM" id="SSF55486">
    <property type="entry name" value="Metalloproteases ('zincins'), catalytic domain"/>
    <property type="match status" value="1"/>
</dbReference>
<dbReference type="GO" id="GO:0006508">
    <property type="term" value="P:proteolysis"/>
    <property type="evidence" value="ECO:0007669"/>
    <property type="project" value="InterPro"/>
</dbReference>